<dbReference type="Pfam" id="PF13458">
    <property type="entry name" value="Peripla_BP_6"/>
    <property type="match status" value="1"/>
</dbReference>
<feature type="domain" description="Leucine-binding protein" evidence="3">
    <location>
        <begin position="19"/>
        <end position="310"/>
    </location>
</feature>
<organism evidence="4 5">
    <name type="scientific">Catenulispora subtropica</name>
    <dbReference type="NCBI Taxonomy" id="450798"/>
    <lineage>
        <taxon>Bacteria</taxon>
        <taxon>Bacillati</taxon>
        <taxon>Actinomycetota</taxon>
        <taxon>Actinomycetes</taxon>
        <taxon>Catenulisporales</taxon>
        <taxon>Catenulisporaceae</taxon>
        <taxon>Catenulispora</taxon>
    </lineage>
</organism>
<dbReference type="PANTHER" id="PTHR47628:SF1">
    <property type="entry name" value="ALIPHATIC AMIDASE EXPRESSION-REGULATING PROTEIN"/>
    <property type="match status" value="1"/>
</dbReference>
<keyword evidence="2" id="KW-0732">Signal</keyword>
<evidence type="ECO:0000256" key="2">
    <source>
        <dbReference type="ARBA" id="ARBA00022729"/>
    </source>
</evidence>
<accession>A0ABN2R2B5</accession>
<dbReference type="Proteomes" id="UP001499854">
    <property type="component" value="Unassembled WGS sequence"/>
</dbReference>
<sequence length="344" mass="35891">MLVDPLAALIEGPSRAALRLALAVPLSGPLGMTGPAALACAMLAAEEANESGGLRGRALELVTVDAGRAPDEVAADMRGLLAAGAVDAVCGFHTSDVHRALKAVTANRTPYVFTPPHEGGRPGQGVVLLGESPREQLAPVTAQLSARRALRRWALVGNDYIWPWAVHAAAVPMLRASGAEVVLDRLVPFGGVDAERLVSEVRRSGTQVVLLSLVGRDLATFNRAFARAGLTDRILRVSGALEENGLLEAGGDDSGELYAVMPWFASEADVDGFAQRYADRWGPTAPALGAYAHGCYQGVRHIAALAAADALNVRSLGTTAPGPTGRRNRAKLARADGLTLTVVH</sequence>
<dbReference type="PANTHER" id="PTHR47628">
    <property type="match status" value="1"/>
</dbReference>
<reference evidence="4 5" key="1">
    <citation type="journal article" date="2019" name="Int. J. Syst. Evol. Microbiol.">
        <title>The Global Catalogue of Microorganisms (GCM) 10K type strain sequencing project: providing services to taxonomists for standard genome sequencing and annotation.</title>
        <authorList>
            <consortium name="The Broad Institute Genomics Platform"/>
            <consortium name="The Broad Institute Genome Sequencing Center for Infectious Disease"/>
            <person name="Wu L."/>
            <person name="Ma J."/>
        </authorList>
    </citation>
    <scope>NUCLEOTIDE SEQUENCE [LARGE SCALE GENOMIC DNA]</scope>
    <source>
        <strain evidence="4 5">JCM 16013</strain>
    </source>
</reference>
<evidence type="ECO:0000313" key="4">
    <source>
        <dbReference type="EMBL" id="GAA1962123.1"/>
    </source>
</evidence>
<keyword evidence="5" id="KW-1185">Reference proteome</keyword>
<evidence type="ECO:0000256" key="1">
    <source>
        <dbReference type="ARBA" id="ARBA00010062"/>
    </source>
</evidence>
<gene>
    <name evidence="4" type="ORF">GCM10009838_18690</name>
</gene>
<dbReference type="SUPFAM" id="SSF53822">
    <property type="entry name" value="Periplasmic binding protein-like I"/>
    <property type="match status" value="1"/>
</dbReference>
<dbReference type="EMBL" id="BAAAQM010000008">
    <property type="protein sequence ID" value="GAA1962123.1"/>
    <property type="molecule type" value="Genomic_DNA"/>
</dbReference>
<evidence type="ECO:0000313" key="5">
    <source>
        <dbReference type="Proteomes" id="UP001499854"/>
    </source>
</evidence>
<dbReference type="Gene3D" id="3.40.50.2300">
    <property type="match status" value="2"/>
</dbReference>
<name>A0ABN2R2B5_9ACTN</name>
<comment type="similarity">
    <text evidence="1">Belongs to the leucine-binding protein family.</text>
</comment>
<evidence type="ECO:0000259" key="3">
    <source>
        <dbReference type="Pfam" id="PF13458"/>
    </source>
</evidence>
<dbReference type="InterPro" id="IPR028082">
    <property type="entry name" value="Peripla_BP_I"/>
</dbReference>
<proteinExistence type="inferred from homology"/>
<protein>
    <submittedName>
        <fullName evidence="4">Substrate-binding domain-containing protein</fullName>
    </submittedName>
</protein>
<dbReference type="InterPro" id="IPR028081">
    <property type="entry name" value="Leu-bd"/>
</dbReference>
<comment type="caution">
    <text evidence="4">The sequence shown here is derived from an EMBL/GenBank/DDBJ whole genome shotgun (WGS) entry which is preliminary data.</text>
</comment>